<dbReference type="OrthoDB" id="34509at2157"/>
<evidence type="ECO:0000313" key="2">
    <source>
        <dbReference type="EMBL" id="ALU30084.1"/>
    </source>
</evidence>
<protein>
    <recommendedName>
        <fullName evidence="1">ArnR1-like winged helix-turn-helix domain-containing protein</fullName>
    </recommendedName>
</protein>
<dbReference type="STRING" id="1435377.SUSAZ_08560"/>
<dbReference type="Gene3D" id="1.10.10.10">
    <property type="entry name" value="Winged helix-like DNA-binding domain superfamily/Winged helix DNA-binding domain"/>
    <property type="match status" value="1"/>
</dbReference>
<dbReference type="EMBL" id="CP013695">
    <property type="protein sequence ID" value="ALU30774.1"/>
    <property type="molecule type" value="Genomic_DNA"/>
</dbReference>
<evidence type="ECO:0000313" key="5">
    <source>
        <dbReference type="Proteomes" id="UP000065473"/>
    </source>
</evidence>
<dbReference type="InterPro" id="IPR036390">
    <property type="entry name" value="WH_DNA-bd_sf"/>
</dbReference>
<dbReference type="Pfam" id="PF14947">
    <property type="entry name" value="HTH_45"/>
    <property type="match status" value="1"/>
</dbReference>
<dbReference type="InterPro" id="IPR036388">
    <property type="entry name" value="WH-like_DNA-bd_sf"/>
</dbReference>
<dbReference type="GeneID" id="14552290"/>
<organism evidence="3 4">
    <name type="scientific">Sulfolobus acidocaldarius</name>
    <dbReference type="NCBI Taxonomy" id="2285"/>
    <lineage>
        <taxon>Archaea</taxon>
        <taxon>Thermoproteota</taxon>
        <taxon>Thermoprotei</taxon>
        <taxon>Sulfolobales</taxon>
        <taxon>Sulfolobaceae</taxon>
        <taxon>Sulfolobus</taxon>
    </lineage>
</organism>
<name>A0A0U3H065_9CREN</name>
<dbReference type="Proteomes" id="UP000060043">
    <property type="component" value="Chromosome"/>
</dbReference>
<proteinExistence type="predicted"/>
<dbReference type="PaxDb" id="1435377-SUSAZ_08560"/>
<evidence type="ECO:0000313" key="3">
    <source>
        <dbReference type="EMBL" id="ALU30774.1"/>
    </source>
</evidence>
<dbReference type="EMBL" id="CP013694">
    <property type="protein sequence ID" value="ALU30084.1"/>
    <property type="molecule type" value="Genomic_DNA"/>
</dbReference>
<feature type="domain" description="ArnR1-like winged helix-turn-helix" evidence="1">
    <location>
        <begin position="5"/>
        <end position="80"/>
    </location>
</feature>
<accession>A0A0U3H065</accession>
<dbReference type="SUPFAM" id="SSF46785">
    <property type="entry name" value="Winged helix' DNA-binding domain"/>
    <property type="match status" value="1"/>
</dbReference>
<dbReference type="Proteomes" id="UP000065473">
    <property type="component" value="Chromosome"/>
</dbReference>
<dbReference type="InterPro" id="IPR038723">
    <property type="entry name" value="ArnR1-like_HTH"/>
</dbReference>
<evidence type="ECO:0000259" key="1">
    <source>
        <dbReference type="Pfam" id="PF14947"/>
    </source>
</evidence>
<dbReference type="RefSeq" id="WP_015385675.1">
    <property type="nucleotide sequence ID" value="NZ_BHWZ01000004.1"/>
</dbReference>
<evidence type="ECO:0000313" key="4">
    <source>
        <dbReference type="Proteomes" id="UP000060043"/>
    </source>
</evidence>
<sequence length="106" mass="12537">MRRKKRSSIQIVISILEGCRSGVKKTKLLYVTNLSSRPFYKYMKVLEESGLIYFEPSTREYILAPKGRNVLEKSKRYLELLEQLDKIRPDITDLIDRVKEDKRKGK</sequence>
<gene>
    <name evidence="2" type="ORF">ATY89_09145</name>
    <name evidence="3" type="ORF">ATZ20_00555</name>
</gene>
<dbReference type="AlphaFoldDB" id="A0A0U3H065"/>
<reference evidence="4 5" key="1">
    <citation type="submission" date="2015-12" db="EMBL/GenBank/DDBJ databases">
        <title>A stable core within a dynamic pangenome in Sulfolobus acidocaldarius.</title>
        <authorList>
            <person name="Anderson R."/>
            <person name="Kouris A."/>
            <person name="Seward C."/>
            <person name="Campbell K."/>
            <person name="Whitaker R."/>
        </authorList>
    </citation>
    <scope>NUCLEOTIDE SEQUENCE [LARGE SCALE GENOMIC DNA]</scope>
    <source>
        <strain evidence="2 5">GG12-C01-09</strain>
        <strain evidence="3 4">NG05B_CO5_07</strain>
    </source>
</reference>